<dbReference type="Proteomes" id="UP000245535">
    <property type="component" value="Unassembled WGS sequence"/>
</dbReference>
<dbReference type="EMBL" id="QGDO01000011">
    <property type="protein sequence ID" value="PWJ34153.1"/>
    <property type="molecule type" value="Genomic_DNA"/>
</dbReference>
<dbReference type="AlphaFoldDB" id="A0A315YWX7"/>
<keyword evidence="1" id="KW-0732">Signal</keyword>
<evidence type="ECO:0000313" key="2">
    <source>
        <dbReference type="EMBL" id="PWJ34153.1"/>
    </source>
</evidence>
<sequence length="104" mass="12174">MKKVITLILLIFPLFTFATGGDDHTHKTEKEELHPSETSFFRYEYLNATSFNGRHKVPVRKKFSWFNEVGLEVNIQGYWVNTQSGFSPVDGRYVMVGAERFYFK</sequence>
<gene>
    <name evidence="2" type="ORF">BC781_11163</name>
</gene>
<evidence type="ECO:0000313" key="3">
    <source>
        <dbReference type="Proteomes" id="UP000245535"/>
    </source>
</evidence>
<name>A0A315YWX7_SEDFL</name>
<feature type="signal peptide" evidence="1">
    <location>
        <begin position="1"/>
        <end position="18"/>
    </location>
</feature>
<evidence type="ECO:0000256" key="1">
    <source>
        <dbReference type="SAM" id="SignalP"/>
    </source>
</evidence>
<organism evidence="2 3">
    <name type="scientific">Sediminitomix flava</name>
    <dbReference type="NCBI Taxonomy" id="379075"/>
    <lineage>
        <taxon>Bacteria</taxon>
        <taxon>Pseudomonadati</taxon>
        <taxon>Bacteroidota</taxon>
        <taxon>Cytophagia</taxon>
        <taxon>Cytophagales</taxon>
        <taxon>Flammeovirgaceae</taxon>
        <taxon>Sediminitomix</taxon>
    </lineage>
</organism>
<dbReference type="RefSeq" id="WP_146201777.1">
    <property type="nucleotide sequence ID" value="NZ_QGDO01000011.1"/>
</dbReference>
<feature type="chain" id="PRO_5016317912" evidence="1">
    <location>
        <begin position="19"/>
        <end position="104"/>
    </location>
</feature>
<accession>A0A315YWX7</accession>
<keyword evidence="3" id="KW-1185">Reference proteome</keyword>
<comment type="caution">
    <text evidence="2">The sequence shown here is derived from an EMBL/GenBank/DDBJ whole genome shotgun (WGS) entry which is preliminary data.</text>
</comment>
<reference evidence="2 3" key="1">
    <citation type="submission" date="2018-03" db="EMBL/GenBank/DDBJ databases">
        <title>Genomic Encyclopedia of Archaeal and Bacterial Type Strains, Phase II (KMG-II): from individual species to whole genera.</title>
        <authorList>
            <person name="Goeker M."/>
        </authorList>
    </citation>
    <scope>NUCLEOTIDE SEQUENCE [LARGE SCALE GENOMIC DNA]</scope>
    <source>
        <strain evidence="2 3">DSM 28229</strain>
    </source>
</reference>
<proteinExistence type="predicted"/>
<protein>
    <submittedName>
        <fullName evidence="2">Uncharacterized protein</fullName>
    </submittedName>
</protein>